<organism evidence="4 5">
    <name type="scientific">Hydrogenophaga atypica</name>
    <dbReference type="NCBI Taxonomy" id="249409"/>
    <lineage>
        <taxon>Bacteria</taxon>
        <taxon>Pseudomonadati</taxon>
        <taxon>Pseudomonadota</taxon>
        <taxon>Betaproteobacteria</taxon>
        <taxon>Burkholderiales</taxon>
        <taxon>Comamonadaceae</taxon>
        <taxon>Hydrogenophaga</taxon>
    </lineage>
</organism>
<dbReference type="InterPro" id="IPR029063">
    <property type="entry name" value="SAM-dependent_MTases_sf"/>
</dbReference>
<name>A0ABW2QIT3_9BURK</name>
<comment type="similarity">
    <text evidence="1">Belongs to the methyltransferase superfamily. L-isoaspartyl/D-aspartyl protein methyltransferase family.</text>
</comment>
<sequence length="232" mass="25097">MTALPTAFDTEQARFNMIEQQVRPWEVLDPQVLALLGEVKREDFAPAVHKALAFVDMDLPLTQPAVEGQCMLSPRVEARMVQDLQLQATDKVLEIGTGSGFSAALMARLAQEVLSLEIDPALASKARTHLMQAGVNNVDVRQADAAANDFAACRAAAPFNAILLSGSVTEVPASLLQLLAVGGRLIAITGDEPMMRATLVTRTSDTAFHTTQPWDTVAPRLLNFPQASRFNF</sequence>
<dbReference type="EMBL" id="JBHTCA010000004">
    <property type="protein sequence ID" value="MFC7408927.1"/>
    <property type="molecule type" value="Genomic_DNA"/>
</dbReference>
<evidence type="ECO:0000256" key="1">
    <source>
        <dbReference type="ARBA" id="ARBA00005369"/>
    </source>
</evidence>
<dbReference type="InterPro" id="IPR000682">
    <property type="entry name" value="PCMT"/>
</dbReference>
<evidence type="ECO:0000313" key="4">
    <source>
        <dbReference type="EMBL" id="MFC7408927.1"/>
    </source>
</evidence>
<dbReference type="CDD" id="cd02440">
    <property type="entry name" value="AdoMet_MTases"/>
    <property type="match status" value="1"/>
</dbReference>
<dbReference type="PANTHER" id="PTHR11579:SF18">
    <property type="entry name" value="PROTEIN-L-ISOASPARTATE O-METHYLTRANSFERASE"/>
    <property type="match status" value="1"/>
</dbReference>
<dbReference type="SUPFAM" id="SSF53335">
    <property type="entry name" value="S-adenosyl-L-methionine-dependent methyltransferases"/>
    <property type="match status" value="1"/>
</dbReference>
<evidence type="ECO:0000256" key="2">
    <source>
        <dbReference type="ARBA" id="ARBA00013346"/>
    </source>
</evidence>
<evidence type="ECO:0000256" key="3">
    <source>
        <dbReference type="ARBA" id="ARBA00030757"/>
    </source>
</evidence>
<evidence type="ECO:0000313" key="5">
    <source>
        <dbReference type="Proteomes" id="UP001596501"/>
    </source>
</evidence>
<dbReference type="RefSeq" id="WP_382221916.1">
    <property type="nucleotide sequence ID" value="NZ_JBHTCA010000004.1"/>
</dbReference>
<dbReference type="PANTHER" id="PTHR11579">
    <property type="entry name" value="PROTEIN-L-ISOASPARTATE O-METHYLTRANSFERASE"/>
    <property type="match status" value="1"/>
</dbReference>
<comment type="caution">
    <text evidence="4">The sequence shown here is derived from an EMBL/GenBank/DDBJ whole genome shotgun (WGS) entry which is preliminary data.</text>
</comment>
<proteinExistence type="inferred from homology"/>
<accession>A0ABW2QIT3</accession>
<dbReference type="Pfam" id="PF01135">
    <property type="entry name" value="PCMT"/>
    <property type="match status" value="1"/>
</dbReference>
<protein>
    <recommendedName>
        <fullName evidence="2">Protein-L-isoaspartate O-methyltransferase</fullName>
    </recommendedName>
    <alternativeName>
        <fullName evidence="3">Protein L-isoaspartyl methyltransferase</fullName>
    </alternativeName>
</protein>
<dbReference type="Proteomes" id="UP001596501">
    <property type="component" value="Unassembled WGS sequence"/>
</dbReference>
<reference evidence="5" key="1">
    <citation type="journal article" date="2019" name="Int. J. Syst. Evol. Microbiol.">
        <title>The Global Catalogue of Microorganisms (GCM) 10K type strain sequencing project: providing services to taxonomists for standard genome sequencing and annotation.</title>
        <authorList>
            <consortium name="The Broad Institute Genomics Platform"/>
            <consortium name="The Broad Institute Genome Sequencing Center for Infectious Disease"/>
            <person name="Wu L."/>
            <person name="Ma J."/>
        </authorList>
    </citation>
    <scope>NUCLEOTIDE SEQUENCE [LARGE SCALE GENOMIC DNA]</scope>
    <source>
        <strain evidence="5">CGMCC 1.12371</strain>
    </source>
</reference>
<gene>
    <name evidence="4" type="ORF">ACFQPB_08650</name>
</gene>
<keyword evidence="5" id="KW-1185">Reference proteome</keyword>
<dbReference type="Gene3D" id="3.40.50.150">
    <property type="entry name" value="Vaccinia Virus protein VP39"/>
    <property type="match status" value="1"/>
</dbReference>